<dbReference type="Proteomes" id="UP000721844">
    <property type="component" value="Unassembled WGS sequence"/>
</dbReference>
<dbReference type="InterPro" id="IPR055222">
    <property type="entry name" value="PRISE-like_Rossmann-fold"/>
</dbReference>
<comment type="caution">
    <text evidence="2">The sequence shown here is derived from an EMBL/GenBank/DDBJ whole genome shotgun (WGS) entry which is preliminary data.</text>
</comment>
<dbReference type="Pfam" id="PF22917">
    <property type="entry name" value="PRISE"/>
    <property type="match status" value="1"/>
</dbReference>
<proteinExistence type="predicted"/>
<organism evidence="2 3">
    <name type="scientific">Acidisoma cellulosilyticum</name>
    <dbReference type="NCBI Taxonomy" id="2802395"/>
    <lineage>
        <taxon>Bacteria</taxon>
        <taxon>Pseudomonadati</taxon>
        <taxon>Pseudomonadota</taxon>
        <taxon>Alphaproteobacteria</taxon>
        <taxon>Acetobacterales</taxon>
        <taxon>Acidocellaceae</taxon>
        <taxon>Acidisoma</taxon>
    </lineage>
</organism>
<reference evidence="2 3" key="1">
    <citation type="journal article" date="2021" name="Microorganisms">
        <title>Acidisoma silvae sp. nov. and Acidisomacellulosilytica sp. nov., Two Acidophilic Bacteria Isolated from Decaying Wood, Hydrolyzing Cellulose and Producing Poly-3-hydroxybutyrate.</title>
        <authorList>
            <person name="Mieszkin S."/>
            <person name="Pouder E."/>
            <person name="Uroz S."/>
            <person name="Simon-Colin C."/>
            <person name="Alain K."/>
        </authorList>
    </citation>
    <scope>NUCLEOTIDE SEQUENCE [LARGE SCALE GENOMIC DNA]</scope>
    <source>
        <strain evidence="2 3">HW T5.17</strain>
    </source>
</reference>
<gene>
    <name evidence="2" type="ORF">ACELLULO517_20325</name>
</gene>
<dbReference type="PANTHER" id="PTHR32487:SF0">
    <property type="entry name" value="3-OXO-DELTA(4,5)-STEROID 5-BETA-REDUCTASE"/>
    <property type="match status" value="1"/>
</dbReference>
<keyword evidence="3" id="KW-1185">Reference proteome</keyword>
<dbReference type="SUPFAM" id="SSF51735">
    <property type="entry name" value="NAD(P)-binding Rossmann-fold domains"/>
    <property type="match status" value="1"/>
</dbReference>
<evidence type="ECO:0000313" key="2">
    <source>
        <dbReference type="EMBL" id="MCB8882604.1"/>
    </source>
</evidence>
<dbReference type="RefSeq" id="WP_227309266.1">
    <property type="nucleotide sequence ID" value="NZ_JAESVA010000008.1"/>
</dbReference>
<dbReference type="EMBL" id="JAESVA010000008">
    <property type="protein sequence ID" value="MCB8882604.1"/>
    <property type="molecule type" value="Genomic_DNA"/>
</dbReference>
<dbReference type="Gene3D" id="3.40.50.720">
    <property type="entry name" value="NAD(P)-binding Rossmann-like Domain"/>
    <property type="match status" value="1"/>
</dbReference>
<dbReference type="AlphaFoldDB" id="A0A963Z4D7"/>
<dbReference type="PANTHER" id="PTHR32487">
    <property type="entry name" value="3-OXO-DELTA(4,5)-STEROID 5-BETA-REDUCTASE"/>
    <property type="match status" value="1"/>
</dbReference>
<sequence>MTLPADQSRGSVLVFGGRGVVGCAALQLFETLPQWRVTGLARRPPGFETQAEWLSIDLTDSADCTRRLAPRVGDVTHIVYCALYEERDLVGGWTERRQIDLNLAMLKNAIAPFMTAASALRHVTLLQGTKAYGVHHGPYKMPAKESDPRFIASNFYYEQEDFLREVLTEGRGYTVLRPQIVCGFAIGNPMNAVTAIGTYAAICQELGQPFRFPGGAACFQEAVDSRLLARAILWAGQTPSCLGEIFNIANGDCFSWPTIWPGFAERFGLSVGQSHPFSLAATMADKGPIWDRIVKSHDLMPLAYDDIVHSWDFMDYLLRQGSTVPRHSLVSTIKARQHGFHDCVDTEAMFDEILGQLQDARVLPRRRGLSAGI</sequence>
<evidence type="ECO:0000259" key="1">
    <source>
        <dbReference type="Pfam" id="PF22917"/>
    </source>
</evidence>
<evidence type="ECO:0000313" key="3">
    <source>
        <dbReference type="Proteomes" id="UP000721844"/>
    </source>
</evidence>
<dbReference type="InterPro" id="IPR036291">
    <property type="entry name" value="NAD(P)-bd_dom_sf"/>
</dbReference>
<accession>A0A963Z4D7</accession>
<protein>
    <submittedName>
        <fullName evidence="2">SDR family oxidoreductase</fullName>
    </submittedName>
</protein>
<dbReference type="CDD" id="cd08948">
    <property type="entry name" value="5beta-POR_like_SDR_a"/>
    <property type="match status" value="1"/>
</dbReference>
<feature type="domain" description="PRISE-like Rossmann-fold" evidence="1">
    <location>
        <begin position="71"/>
        <end position="270"/>
    </location>
</feature>
<name>A0A963Z4D7_9PROT</name>